<evidence type="ECO:0000256" key="1">
    <source>
        <dbReference type="SAM" id="MobiDB-lite"/>
    </source>
</evidence>
<reference evidence="2 3" key="1">
    <citation type="submission" date="2024-06" db="EMBL/GenBank/DDBJ databases">
        <title>The Natural Products Discovery Center: Release of the First 8490 Sequenced Strains for Exploring Actinobacteria Biosynthetic Diversity.</title>
        <authorList>
            <person name="Kalkreuter E."/>
            <person name="Kautsar S.A."/>
            <person name="Yang D."/>
            <person name="Bader C.D."/>
            <person name="Teijaro C.N."/>
            <person name="Fluegel L."/>
            <person name="Davis C.M."/>
            <person name="Simpson J.R."/>
            <person name="Lauterbach L."/>
            <person name="Steele A.D."/>
            <person name="Gui C."/>
            <person name="Meng S."/>
            <person name="Li G."/>
            <person name="Viehrig K."/>
            <person name="Ye F."/>
            <person name="Su P."/>
            <person name="Kiefer A.F."/>
            <person name="Nichols A."/>
            <person name="Cepeda A.J."/>
            <person name="Yan W."/>
            <person name="Fan B."/>
            <person name="Jiang Y."/>
            <person name="Adhikari A."/>
            <person name="Zheng C.-J."/>
            <person name="Schuster L."/>
            <person name="Cowan T.M."/>
            <person name="Smanski M.J."/>
            <person name="Chevrette M.G."/>
            <person name="De Carvalho L.P.S."/>
            <person name="Shen B."/>
        </authorList>
    </citation>
    <scope>NUCLEOTIDE SEQUENCE [LARGE SCALE GENOMIC DNA]</scope>
    <source>
        <strain evidence="2 3">NPDC049574</strain>
    </source>
</reference>
<evidence type="ECO:0000313" key="2">
    <source>
        <dbReference type="EMBL" id="MEV4284615.1"/>
    </source>
</evidence>
<evidence type="ECO:0000313" key="3">
    <source>
        <dbReference type="Proteomes" id="UP001552427"/>
    </source>
</evidence>
<organism evidence="2 3">
    <name type="scientific">Nonomuraea bangladeshensis</name>
    <dbReference type="NCBI Taxonomy" id="404385"/>
    <lineage>
        <taxon>Bacteria</taxon>
        <taxon>Bacillati</taxon>
        <taxon>Actinomycetota</taxon>
        <taxon>Actinomycetes</taxon>
        <taxon>Streptosporangiales</taxon>
        <taxon>Streptosporangiaceae</taxon>
        <taxon>Nonomuraea</taxon>
    </lineage>
</organism>
<name>A0ABV3GWS1_9ACTN</name>
<feature type="compositionally biased region" description="Basic and acidic residues" evidence="1">
    <location>
        <begin position="94"/>
        <end position="114"/>
    </location>
</feature>
<dbReference type="RefSeq" id="WP_364445028.1">
    <property type="nucleotide sequence ID" value="NZ_JBFARM010000001.1"/>
</dbReference>
<protein>
    <recommendedName>
        <fullName evidence="4">Secreted protein</fullName>
    </recommendedName>
</protein>
<dbReference type="EMBL" id="JBFARM010000001">
    <property type="protein sequence ID" value="MEV4284615.1"/>
    <property type="molecule type" value="Genomic_DNA"/>
</dbReference>
<feature type="region of interest" description="Disordered" evidence="1">
    <location>
        <begin position="89"/>
        <end position="121"/>
    </location>
</feature>
<dbReference type="Proteomes" id="UP001552427">
    <property type="component" value="Unassembled WGS sequence"/>
</dbReference>
<sequence length="121" mass="12965">MRKQPRCITRSLTCAIAAFLVTPHGCGNDPTGEKSRVSEPTCFMEVLHDGVSVSPAREDRQVPTEAKRTLTVAAPCLAGLWRARGTAIGSLRGPDGKVQEYDPAQKDSPERLVTADDCNAG</sequence>
<accession>A0ABV3GWS1</accession>
<comment type="caution">
    <text evidence="2">The sequence shown here is derived from an EMBL/GenBank/DDBJ whole genome shotgun (WGS) entry which is preliminary data.</text>
</comment>
<keyword evidence="3" id="KW-1185">Reference proteome</keyword>
<evidence type="ECO:0008006" key="4">
    <source>
        <dbReference type="Google" id="ProtNLM"/>
    </source>
</evidence>
<proteinExistence type="predicted"/>
<gene>
    <name evidence="2" type="ORF">AB0K40_03865</name>
</gene>